<sequence length="247" mass="28975">MGLFWGSTKKNEKDDDEIKYNEETTIPIDLQDYLNTKESQLSNREFKSLLRRQSENVKTAKEAELELGSSSNVDNVDNVDNSMNIINDKDGNKIEIPKLPSSISTTNSMKMPKNYKSFEFEKFRREHNEKESILINCSEIQNSFYQCLGRQKLWDRISAISKLDSDECTKLADFFIACTDIQKKAFLTFDYSTLESIDEMKSASNKIDKIFNKNFKNIDDVREKENFLNYTKDLRKEREDFFAKYNK</sequence>
<comment type="caution">
    <text evidence="1">The sequence shown here is derived from an EMBL/GenBank/DDBJ whole genome shotgun (WGS) entry which is preliminary data.</text>
</comment>
<reference evidence="1" key="1">
    <citation type="submission" date="2020-11" db="EMBL/GenBank/DDBJ databases">
        <title>Kefir isolates.</title>
        <authorList>
            <person name="Marcisauskas S."/>
            <person name="Kim Y."/>
            <person name="Blasche S."/>
        </authorList>
    </citation>
    <scope>NUCLEOTIDE SEQUENCE</scope>
    <source>
        <strain evidence="1">Olga-1</strain>
    </source>
</reference>
<dbReference type="AlphaFoldDB" id="A0A9P7BFW2"/>
<proteinExistence type="predicted"/>
<evidence type="ECO:0000313" key="2">
    <source>
        <dbReference type="Proteomes" id="UP000697127"/>
    </source>
</evidence>
<accession>A0A9P7BFW2</accession>
<dbReference type="EMBL" id="PUHW01000143">
    <property type="protein sequence ID" value="KAG0688550.1"/>
    <property type="molecule type" value="Genomic_DNA"/>
</dbReference>
<protein>
    <submittedName>
        <fullName evidence="1">Uncharacterized protein</fullName>
    </submittedName>
</protein>
<dbReference type="OrthoDB" id="2103031at2759"/>
<evidence type="ECO:0000313" key="1">
    <source>
        <dbReference type="EMBL" id="KAG0688550.1"/>
    </source>
</evidence>
<gene>
    <name evidence="1" type="ORF">C6P40_000846</name>
</gene>
<name>A0A9P7BFW2_9ASCO</name>
<dbReference type="Proteomes" id="UP000697127">
    <property type="component" value="Unassembled WGS sequence"/>
</dbReference>
<keyword evidence="2" id="KW-1185">Reference proteome</keyword>
<organism evidence="1 2">
    <name type="scientific">Pichia californica</name>
    <dbReference type="NCBI Taxonomy" id="460514"/>
    <lineage>
        <taxon>Eukaryota</taxon>
        <taxon>Fungi</taxon>
        <taxon>Dikarya</taxon>
        <taxon>Ascomycota</taxon>
        <taxon>Saccharomycotina</taxon>
        <taxon>Pichiomycetes</taxon>
        <taxon>Pichiales</taxon>
        <taxon>Pichiaceae</taxon>
        <taxon>Pichia</taxon>
    </lineage>
</organism>